<name>A0A5N6Z7Y9_9EURO</name>
<evidence type="ECO:0000256" key="3">
    <source>
        <dbReference type="ARBA" id="ARBA00022989"/>
    </source>
</evidence>
<comment type="subcellular location">
    <subcellularLocation>
        <location evidence="1">Membrane</location>
        <topology evidence="1">Multi-pass membrane protein</topology>
    </subcellularLocation>
</comment>
<dbReference type="GO" id="GO:0016020">
    <property type="term" value="C:membrane"/>
    <property type="evidence" value="ECO:0007669"/>
    <property type="project" value="UniProtKB-SubCell"/>
</dbReference>
<keyword evidence="3 5" id="KW-1133">Transmembrane helix</keyword>
<evidence type="ECO:0000313" key="7">
    <source>
        <dbReference type="Proteomes" id="UP000327118"/>
    </source>
</evidence>
<evidence type="ECO:0000256" key="2">
    <source>
        <dbReference type="ARBA" id="ARBA00022692"/>
    </source>
</evidence>
<keyword evidence="7" id="KW-1185">Reference proteome</keyword>
<dbReference type="Proteomes" id="UP000327118">
    <property type="component" value="Unassembled WGS sequence"/>
</dbReference>
<dbReference type="OrthoDB" id="3358017at2759"/>
<dbReference type="PANTHER" id="PTHR31465">
    <property type="entry name" value="PROTEIN RTA1-RELATED"/>
    <property type="match status" value="1"/>
</dbReference>
<sequence>MTGKRPLTLQKRVTITDIALDIESVYIYVPNKIAPVIFAVAFAASGAFHFWQCHHYKCFKLMVLHLLCCLMFTVGFALREYGAFHHSFNKPDLYTYIASTSLIYMAPPLLELANYHILGRILYYIPYHSPIHPGRVLTTFGLLSTLVEVLNALGISYIANPNLPESLIKLGHILMKLSLIAQILVITAFYLLAAIFHQRCYKSGIRPRTITRPLLTLYTSTFLILVRCIYRIVEHFGASTVRSSSADLASLSPILRHESFFYVFEATLMLLNAFLWNWLHPRRYLPVLSNVYLAQDGETELEGPGWEDRRPFLVTLCDPFGWFDSSKQKERPFWENNGFAQSSV</sequence>
<reference evidence="7" key="1">
    <citation type="submission" date="2019-04" db="EMBL/GenBank/DDBJ databases">
        <title>Friends and foes A comparative genomics studyof 23 Aspergillus species from section Flavi.</title>
        <authorList>
            <consortium name="DOE Joint Genome Institute"/>
            <person name="Kjaerbolling I."/>
            <person name="Vesth T."/>
            <person name="Frisvad J.C."/>
            <person name="Nybo J.L."/>
            <person name="Theobald S."/>
            <person name="Kildgaard S."/>
            <person name="Isbrandt T."/>
            <person name="Kuo A."/>
            <person name="Sato A."/>
            <person name="Lyhne E.K."/>
            <person name="Kogle M.E."/>
            <person name="Wiebenga A."/>
            <person name="Kun R.S."/>
            <person name="Lubbers R.J."/>
            <person name="Makela M.R."/>
            <person name="Barry K."/>
            <person name="Chovatia M."/>
            <person name="Clum A."/>
            <person name="Daum C."/>
            <person name="Haridas S."/>
            <person name="He G."/>
            <person name="LaButti K."/>
            <person name="Lipzen A."/>
            <person name="Mondo S."/>
            <person name="Riley R."/>
            <person name="Salamov A."/>
            <person name="Simmons B.A."/>
            <person name="Magnuson J.K."/>
            <person name="Henrissat B."/>
            <person name="Mortensen U.H."/>
            <person name="Larsen T.O."/>
            <person name="Devries R.P."/>
            <person name="Grigoriev I.V."/>
            <person name="Machida M."/>
            <person name="Baker S.E."/>
            <person name="Andersen M.R."/>
        </authorList>
    </citation>
    <scope>NUCLEOTIDE SEQUENCE [LARGE SCALE GENOMIC DNA]</scope>
    <source>
        <strain evidence="7">CBS 553.77</strain>
    </source>
</reference>
<dbReference type="PANTHER" id="PTHR31465:SF34">
    <property type="entry name" value="DOMAIN PROTEIN, PUTATIVE (AFU_ORTHOLOGUE AFUA_3G00480)-RELATED"/>
    <property type="match status" value="1"/>
</dbReference>
<feature type="transmembrane region" description="Helical" evidence="5">
    <location>
        <begin position="260"/>
        <end position="279"/>
    </location>
</feature>
<evidence type="ECO:0000256" key="5">
    <source>
        <dbReference type="SAM" id="Phobius"/>
    </source>
</evidence>
<feature type="transmembrane region" description="Helical" evidence="5">
    <location>
        <begin position="170"/>
        <end position="193"/>
    </location>
</feature>
<evidence type="ECO:0000256" key="1">
    <source>
        <dbReference type="ARBA" id="ARBA00004141"/>
    </source>
</evidence>
<keyword evidence="4 5" id="KW-0472">Membrane</keyword>
<protein>
    <recommendedName>
        <fullName evidence="8">RTA1 like protein-domain-containing protein</fullName>
    </recommendedName>
</protein>
<accession>A0A5N6Z7Y9</accession>
<dbReference type="EMBL" id="ML739088">
    <property type="protein sequence ID" value="KAE8353777.1"/>
    <property type="molecule type" value="Genomic_DNA"/>
</dbReference>
<gene>
    <name evidence="6" type="ORF">BDV28DRAFT_164675</name>
</gene>
<evidence type="ECO:0008006" key="8">
    <source>
        <dbReference type="Google" id="ProtNLM"/>
    </source>
</evidence>
<evidence type="ECO:0000313" key="6">
    <source>
        <dbReference type="EMBL" id="KAE8353777.1"/>
    </source>
</evidence>
<organism evidence="6 7">
    <name type="scientific">Aspergillus coremiiformis</name>
    <dbReference type="NCBI Taxonomy" id="138285"/>
    <lineage>
        <taxon>Eukaryota</taxon>
        <taxon>Fungi</taxon>
        <taxon>Dikarya</taxon>
        <taxon>Ascomycota</taxon>
        <taxon>Pezizomycotina</taxon>
        <taxon>Eurotiomycetes</taxon>
        <taxon>Eurotiomycetidae</taxon>
        <taxon>Eurotiales</taxon>
        <taxon>Aspergillaceae</taxon>
        <taxon>Aspergillus</taxon>
        <taxon>Aspergillus subgen. Circumdati</taxon>
    </lineage>
</organism>
<feature type="transmembrane region" description="Helical" evidence="5">
    <location>
        <begin position="214"/>
        <end position="233"/>
    </location>
</feature>
<evidence type="ECO:0000256" key="4">
    <source>
        <dbReference type="ARBA" id="ARBA00023136"/>
    </source>
</evidence>
<dbReference type="AlphaFoldDB" id="A0A5N6Z7Y9"/>
<feature type="transmembrane region" description="Helical" evidence="5">
    <location>
        <begin position="33"/>
        <end position="51"/>
    </location>
</feature>
<feature type="transmembrane region" description="Helical" evidence="5">
    <location>
        <begin position="136"/>
        <end position="158"/>
    </location>
</feature>
<proteinExistence type="predicted"/>
<dbReference type="InterPro" id="IPR007568">
    <property type="entry name" value="RTA1"/>
</dbReference>
<keyword evidence="2 5" id="KW-0812">Transmembrane</keyword>
<feature type="transmembrane region" description="Helical" evidence="5">
    <location>
        <begin position="58"/>
        <end position="78"/>
    </location>
</feature>
<feature type="transmembrane region" description="Helical" evidence="5">
    <location>
        <begin position="93"/>
        <end position="115"/>
    </location>
</feature>
<dbReference type="Pfam" id="PF04479">
    <property type="entry name" value="RTA1"/>
    <property type="match status" value="1"/>
</dbReference>